<keyword evidence="4" id="KW-0442">Lipid degradation</keyword>
<dbReference type="VEuPathDB" id="VectorBase:LDEU000839"/>
<evidence type="ECO:0000256" key="5">
    <source>
        <dbReference type="ARBA" id="ARBA00023098"/>
    </source>
</evidence>
<sequence length="1008" mass="117856">MKSNARFNDTSQAYFSGLFEAFVSHQLIRMHFNNTQLDYCKHEQQYCKRLNTFIRKFLEFAERNVNKHRSQSAYWHQVGLVLEQMQGLNDGLQIMATNRSLNKYSYRATNININIDSLLKPRSVLWLNLITELNDFEVMLNRTVASKLFPNTSCSALIKLINNGSDVLASHNSWITYNNMLRVIKKYGFEFHKTADPNSERIPGHTTSMSSYPGVVYSIDDWYILSSKLLVLETTIENFNKELYKSITPDSIVLEFIRTLIANRLATSGKQWTSIFSEYNSGTYNNQFMIVDYKQFSLASYSVSPKNNILWIIEQSPGKTEAADVTNVLYSQEYWASYNVPYFRSIFEREMYDEKVKQFGNYYSYNMTARARIFRRDHSKVTDLKSLYKLMRYNDFKNDPYSRCNCTPPYSAHLAIAARNDLNDPNGSYPIDSLAFSSEGAIDVKMTSFELMQKYEMIAVSGPTYNPLPPFQWSTSKLEKIVRHEGQPDLWTWAQLEMKTNCNFNDSLQAYFAGRLEANLTYYLIKHHFSNTLTDYCVNETDYCERLREFIKISLLFAKNNIEKYSREIGYWHQLALVLLQLQGINDGIEHGFVERMQIGNKFEVTSIEIDIESLLKRESVLWLNLLIEFMDLEIMLNRTHRSSVVPVSPCSALIKLTHNNSDLLVAHDVWMTYYFLLRVMKKYEFHYHETANPKSKRIVGHTMSMSSYPGVIYSVDDYYILSSNLVIMETTNPNYNYDLYKSIKANEIVMEFIRNLIANRLAKNGKQWTKIFRKYNSGTYNNQFMIVDYKQFNGEMNALSPKDVLWIIEQSPGFSVAADVTDVLWRRGYWSSYNIPYFHSIYQRMNYDKKAKQFGEYFSYDECARAKIFRRDEKQVSDLQTMLRLMRYNDFKRDPFSRCNCTPPYSAILAIASRGDLNDPHGIYPFDGIGFSCESSIDVKITNSQLQSKYEIYAISGPTYDPLPAFQWSNSPFRETVRHEGQPDLWKFPAVHFKWKFESFKNACIVD</sequence>
<dbReference type="OrthoDB" id="443524at2759"/>
<dbReference type="EMBL" id="NCKV01000241">
    <property type="protein sequence ID" value="RWS31200.1"/>
    <property type="molecule type" value="Genomic_DNA"/>
</dbReference>
<dbReference type="Gene3D" id="3.60.60.30">
    <property type="match status" value="2"/>
</dbReference>
<dbReference type="GO" id="GO:0009395">
    <property type="term" value="P:phospholipid catabolic process"/>
    <property type="evidence" value="ECO:0007669"/>
    <property type="project" value="TreeGrafter"/>
</dbReference>
<dbReference type="GO" id="GO:0004620">
    <property type="term" value="F:phospholipase activity"/>
    <property type="evidence" value="ECO:0007669"/>
    <property type="project" value="InterPro"/>
</dbReference>
<dbReference type="Proteomes" id="UP000288716">
    <property type="component" value="Unassembled WGS sequence"/>
</dbReference>
<keyword evidence="2" id="KW-0732">Signal</keyword>
<evidence type="ECO:0000256" key="4">
    <source>
        <dbReference type="ARBA" id="ARBA00022963"/>
    </source>
</evidence>
<dbReference type="InterPro" id="IPR007000">
    <property type="entry name" value="PLipase_B-like"/>
</dbReference>
<dbReference type="PANTHER" id="PTHR12370">
    <property type="entry name" value="PHOSPHOLIPASE B-RELATED"/>
    <property type="match status" value="1"/>
</dbReference>
<evidence type="ECO:0000313" key="7">
    <source>
        <dbReference type="EMBL" id="RWS31200.1"/>
    </source>
</evidence>
<keyword evidence="6" id="KW-0325">Glycoprotein</keyword>
<comment type="similarity">
    <text evidence="1">Belongs to the phospholipase B-like family.</text>
</comment>
<dbReference type="AlphaFoldDB" id="A0A443SUM9"/>
<comment type="caution">
    <text evidence="7">The sequence shown here is derived from an EMBL/GenBank/DDBJ whole genome shotgun (WGS) entry which is preliminary data.</text>
</comment>
<name>A0A443SUM9_9ACAR</name>
<evidence type="ECO:0000313" key="8">
    <source>
        <dbReference type="Proteomes" id="UP000288716"/>
    </source>
</evidence>
<reference evidence="7 8" key="1">
    <citation type="journal article" date="2018" name="Gigascience">
        <title>Genomes of trombidid mites reveal novel predicted allergens and laterally-transferred genes associated with secondary metabolism.</title>
        <authorList>
            <person name="Dong X."/>
            <person name="Chaisiri K."/>
            <person name="Xia D."/>
            <person name="Armstrong S.D."/>
            <person name="Fang Y."/>
            <person name="Donnelly M.J."/>
            <person name="Kadowaki T."/>
            <person name="McGarry J.W."/>
            <person name="Darby A.C."/>
            <person name="Makepeace B.L."/>
        </authorList>
    </citation>
    <scope>NUCLEOTIDE SEQUENCE [LARGE SCALE GENOMIC DNA]</scope>
    <source>
        <strain evidence="7">UoL-UT</strain>
    </source>
</reference>
<keyword evidence="8" id="KW-1185">Reference proteome</keyword>
<protein>
    <submittedName>
        <fullName evidence="7">Putative phospholipase B-like 2</fullName>
    </submittedName>
</protein>
<gene>
    <name evidence="7" type="ORF">B4U80_03448</name>
</gene>
<keyword evidence="5" id="KW-0443">Lipid metabolism</keyword>
<dbReference type="PANTHER" id="PTHR12370:SF3">
    <property type="entry name" value="PHOSPHOLIPASE B-LIKE 2-RELATED"/>
    <property type="match status" value="1"/>
</dbReference>
<evidence type="ECO:0000256" key="2">
    <source>
        <dbReference type="ARBA" id="ARBA00022729"/>
    </source>
</evidence>
<accession>A0A443SUM9</accession>
<proteinExistence type="inferred from homology"/>
<keyword evidence="3" id="KW-0378">Hydrolase</keyword>
<evidence type="ECO:0000256" key="1">
    <source>
        <dbReference type="ARBA" id="ARBA00007835"/>
    </source>
</evidence>
<dbReference type="Pfam" id="PF04916">
    <property type="entry name" value="Phospholip_B"/>
    <property type="match status" value="2"/>
</dbReference>
<organism evidence="7 8">
    <name type="scientific">Leptotrombidium deliense</name>
    <dbReference type="NCBI Taxonomy" id="299467"/>
    <lineage>
        <taxon>Eukaryota</taxon>
        <taxon>Metazoa</taxon>
        <taxon>Ecdysozoa</taxon>
        <taxon>Arthropoda</taxon>
        <taxon>Chelicerata</taxon>
        <taxon>Arachnida</taxon>
        <taxon>Acari</taxon>
        <taxon>Acariformes</taxon>
        <taxon>Trombidiformes</taxon>
        <taxon>Prostigmata</taxon>
        <taxon>Anystina</taxon>
        <taxon>Parasitengona</taxon>
        <taxon>Trombiculoidea</taxon>
        <taxon>Trombiculidae</taxon>
        <taxon>Leptotrombidium</taxon>
    </lineage>
</organism>
<evidence type="ECO:0000256" key="6">
    <source>
        <dbReference type="ARBA" id="ARBA00023180"/>
    </source>
</evidence>
<dbReference type="GO" id="GO:0005576">
    <property type="term" value="C:extracellular region"/>
    <property type="evidence" value="ECO:0007669"/>
    <property type="project" value="TreeGrafter"/>
</dbReference>
<evidence type="ECO:0000256" key="3">
    <source>
        <dbReference type="ARBA" id="ARBA00022801"/>
    </source>
</evidence>